<dbReference type="GO" id="GO:0005506">
    <property type="term" value="F:iron ion binding"/>
    <property type="evidence" value="ECO:0007669"/>
    <property type="project" value="InterPro"/>
</dbReference>
<evidence type="ECO:0000313" key="8">
    <source>
        <dbReference type="EMBL" id="KIO26406.1"/>
    </source>
</evidence>
<dbReference type="InterPro" id="IPR036396">
    <property type="entry name" value="Cyt_P450_sf"/>
</dbReference>
<evidence type="ECO:0000256" key="1">
    <source>
        <dbReference type="ARBA" id="ARBA00001971"/>
    </source>
</evidence>
<comment type="cofactor">
    <cofactor evidence="1 6">
        <name>heme</name>
        <dbReference type="ChEBI" id="CHEBI:30413"/>
    </cofactor>
</comment>
<keyword evidence="8" id="KW-0808">Transferase</keyword>
<dbReference type="Proteomes" id="UP000054248">
    <property type="component" value="Unassembled WGS sequence"/>
</dbReference>
<evidence type="ECO:0000256" key="2">
    <source>
        <dbReference type="ARBA" id="ARBA00010617"/>
    </source>
</evidence>
<dbReference type="PRINTS" id="PR00465">
    <property type="entry name" value="EP450IV"/>
</dbReference>
<dbReference type="GO" id="GO:0020037">
    <property type="term" value="F:heme binding"/>
    <property type="evidence" value="ECO:0007669"/>
    <property type="project" value="InterPro"/>
</dbReference>
<evidence type="ECO:0000256" key="4">
    <source>
        <dbReference type="ARBA" id="ARBA00022723"/>
    </source>
</evidence>
<reference evidence="8 9" key="1">
    <citation type="submission" date="2014-04" db="EMBL/GenBank/DDBJ databases">
        <authorList>
            <consortium name="DOE Joint Genome Institute"/>
            <person name="Kuo A."/>
            <person name="Girlanda M."/>
            <person name="Perotto S."/>
            <person name="Kohler A."/>
            <person name="Nagy L.G."/>
            <person name="Floudas D."/>
            <person name="Copeland A."/>
            <person name="Barry K.W."/>
            <person name="Cichocki N."/>
            <person name="Veneault-Fourrey C."/>
            <person name="LaButti K."/>
            <person name="Lindquist E.A."/>
            <person name="Lipzen A."/>
            <person name="Lundell T."/>
            <person name="Morin E."/>
            <person name="Murat C."/>
            <person name="Sun H."/>
            <person name="Tunlid A."/>
            <person name="Henrissat B."/>
            <person name="Grigoriev I.V."/>
            <person name="Hibbett D.S."/>
            <person name="Martin F."/>
            <person name="Nordberg H.P."/>
            <person name="Cantor M.N."/>
            <person name="Hua S.X."/>
        </authorList>
    </citation>
    <scope>NUCLEOTIDE SEQUENCE [LARGE SCALE GENOMIC DNA]</scope>
    <source>
        <strain evidence="8 9">MUT 4182</strain>
    </source>
</reference>
<keyword evidence="7" id="KW-0472">Membrane</keyword>
<dbReference type="GO" id="GO:0008395">
    <property type="term" value="F:steroid hydroxylase activity"/>
    <property type="evidence" value="ECO:0007669"/>
    <property type="project" value="TreeGrafter"/>
</dbReference>
<dbReference type="AlphaFoldDB" id="A0A0C3QI47"/>
<keyword evidence="5 6" id="KW-0408">Iron</keyword>
<name>A0A0C3QI47_9AGAM</name>
<accession>A0A0C3QI47</accession>
<dbReference type="OrthoDB" id="3366823at2759"/>
<feature type="non-terminal residue" evidence="8">
    <location>
        <position position="1"/>
    </location>
</feature>
<dbReference type="PANTHER" id="PTHR24304">
    <property type="entry name" value="CYTOCHROME P450 FAMILY 7"/>
    <property type="match status" value="1"/>
</dbReference>
<reference evidence="9" key="2">
    <citation type="submission" date="2015-01" db="EMBL/GenBank/DDBJ databases">
        <title>Evolutionary Origins and Diversification of the Mycorrhizal Mutualists.</title>
        <authorList>
            <consortium name="DOE Joint Genome Institute"/>
            <consortium name="Mycorrhizal Genomics Consortium"/>
            <person name="Kohler A."/>
            <person name="Kuo A."/>
            <person name="Nagy L.G."/>
            <person name="Floudas D."/>
            <person name="Copeland A."/>
            <person name="Barry K.W."/>
            <person name="Cichocki N."/>
            <person name="Veneault-Fourrey C."/>
            <person name="LaButti K."/>
            <person name="Lindquist E.A."/>
            <person name="Lipzen A."/>
            <person name="Lundell T."/>
            <person name="Morin E."/>
            <person name="Murat C."/>
            <person name="Riley R."/>
            <person name="Ohm R."/>
            <person name="Sun H."/>
            <person name="Tunlid A."/>
            <person name="Henrissat B."/>
            <person name="Grigoriev I.V."/>
            <person name="Hibbett D.S."/>
            <person name="Martin F."/>
        </authorList>
    </citation>
    <scope>NUCLEOTIDE SEQUENCE [LARGE SCALE GENOMIC DNA]</scope>
    <source>
        <strain evidence="9">MUT 4182</strain>
    </source>
</reference>
<evidence type="ECO:0000256" key="3">
    <source>
        <dbReference type="ARBA" id="ARBA00022617"/>
    </source>
</evidence>
<dbReference type="InterPro" id="IPR050529">
    <property type="entry name" value="CYP450_sterol_14alpha_dmase"/>
</dbReference>
<dbReference type="PANTHER" id="PTHR24304:SF2">
    <property type="entry name" value="24-HYDROXYCHOLESTEROL 7-ALPHA-HYDROXYLASE"/>
    <property type="match status" value="1"/>
</dbReference>
<keyword evidence="3 6" id="KW-0349">Heme</keyword>
<keyword evidence="7" id="KW-1133">Transmembrane helix</keyword>
<dbReference type="EMBL" id="KN823025">
    <property type="protein sequence ID" value="KIO26406.1"/>
    <property type="molecule type" value="Genomic_DNA"/>
</dbReference>
<dbReference type="InterPro" id="IPR001128">
    <property type="entry name" value="Cyt_P450"/>
</dbReference>
<evidence type="ECO:0000256" key="6">
    <source>
        <dbReference type="PIRSR" id="PIRSR602403-1"/>
    </source>
</evidence>
<dbReference type="GO" id="GO:0016740">
    <property type="term" value="F:transferase activity"/>
    <property type="evidence" value="ECO:0007669"/>
    <property type="project" value="UniProtKB-KW"/>
</dbReference>
<dbReference type="InterPro" id="IPR002403">
    <property type="entry name" value="Cyt_P450_E_grp-IV"/>
</dbReference>
<feature type="transmembrane region" description="Helical" evidence="7">
    <location>
        <begin position="6"/>
        <end position="24"/>
    </location>
</feature>
<keyword evidence="9" id="KW-1185">Reference proteome</keyword>
<evidence type="ECO:0000256" key="5">
    <source>
        <dbReference type="ARBA" id="ARBA00023004"/>
    </source>
</evidence>
<protein>
    <submittedName>
        <fullName evidence="8">Glycosyltransferase family 15 protein</fullName>
    </submittedName>
</protein>
<dbReference type="Pfam" id="PF00067">
    <property type="entry name" value="p450"/>
    <property type="match status" value="1"/>
</dbReference>
<dbReference type="SUPFAM" id="SSF48264">
    <property type="entry name" value="Cytochrome P450"/>
    <property type="match status" value="1"/>
</dbReference>
<organism evidence="8 9">
    <name type="scientific">Tulasnella calospora MUT 4182</name>
    <dbReference type="NCBI Taxonomy" id="1051891"/>
    <lineage>
        <taxon>Eukaryota</taxon>
        <taxon>Fungi</taxon>
        <taxon>Dikarya</taxon>
        <taxon>Basidiomycota</taxon>
        <taxon>Agaricomycotina</taxon>
        <taxon>Agaricomycetes</taxon>
        <taxon>Cantharellales</taxon>
        <taxon>Tulasnellaceae</taxon>
        <taxon>Tulasnella</taxon>
    </lineage>
</organism>
<dbReference type="HOGENOM" id="CLU_018012_5_1_1"/>
<dbReference type="GO" id="GO:0016705">
    <property type="term" value="F:oxidoreductase activity, acting on paired donors, with incorporation or reduction of molecular oxygen"/>
    <property type="evidence" value="ECO:0007669"/>
    <property type="project" value="InterPro"/>
</dbReference>
<dbReference type="STRING" id="1051891.A0A0C3QI47"/>
<dbReference type="Gene3D" id="1.10.630.10">
    <property type="entry name" value="Cytochrome P450"/>
    <property type="match status" value="1"/>
</dbReference>
<gene>
    <name evidence="8" type="ORF">M407DRAFT_24368</name>
</gene>
<keyword evidence="7" id="KW-0812">Transmembrane</keyword>
<sequence>AWADWAVPAAAASTALVVGLGIVWHKSGNDNERRPPIVPSWIPWWGSEWALERDPDAFFKAAQQQYPDGVFGVKTAGTTLYYVSSASLINQIYKQPKVFTISVIQLTWGKNCFSWSDDVLRKSSTFREELLPSDHRNIAPKNMMPLVQSFARNISRVVKEYPVPTESISLEEFVMRLAHRATSVTWYGPTLNIEEFYDDWKNFDAGVWKVALMYPTRLCRRFLASRARVRQRFWEYMNKPHEPGQLVRDREEIVRNADFSEHDLGVSLMTPYWPLMANVPWASLWLLILQIQRPEGLAPIIAELDAAGEAWSAAHPELSGPYTDHLPEFFQSQPHIPLLTSTISETLRFTSDSYSMRGVLEDTLLSGYTIKKGDTLVCLTRRVHRDENEFERAEEFVPTRFMGQDGKGTETEYNYMPFGGGVSMCSGRFFAYYHIKILLTTVLKNFKLEVDQGRSTPVIQSGVNRGFGLRRPKGQMYVKVTRI</sequence>
<proteinExistence type="inferred from homology"/>
<comment type="similarity">
    <text evidence="2">Belongs to the cytochrome P450 family.</text>
</comment>
<evidence type="ECO:0000256" key="7">
    <source>
        <dbReference type="SAM" id="Phobius"/>
    </source>
</evidence>
<feature type="binding site" description="axial binding residue" evidence="6">
    <location>
        <position position="425"/>
    </location>
    <ligand>
        <name>heme</name>
        <dbReference type="ChEBI" id="CHEBI:30413"/>
    </ligand>
    <ligandPart>
        <name>Fe</name>
        <dbReference type="ChEBI" id="CHEBI:18248"/>
    </ligandPart>
</feature>
<keyword evidence="4 6" id="KW-0479">Metal-binding</keyword>
<evidence type="ECO:0000313" key="9">
    <source>
        <dbReference type="Proteomes" id="UP000054248"/>
    </source>
</evidence>